<keyword evidence="8" id="KW-0406">Ion transport</keyword>
<sequence length="637" mass="71270">MRRSGVYIVNEPAEDPPSTENGGPDHVYLNKMTEDGENGMGEEMMNDTVGNPVEASTPTPKKSKRVRLPSVYRSSLVKLLCGLYALLIVVLGIVFSTATSLTARERHHQFYLEVFLVYLYVFSLGMLIYFQLGLLSGIKVKNNYYEPNIRISVRNDGSIHKSPTASPYPTRAADAGANSSEEVQPLDQSKAEQVSVGSYHSHMELPSPGGVAHAGEGINFYLRLGALAFACGSVILDGFHIATYFETQTTEECKSPIFIFVYVMHLLFTFVQTFFLFKNHKLVIDKAKPLVRFGMMHLMATNLCVVIVTAITETAEDYRQDYFNNLLKYQALNNITPKDNLTGSCYRQETLARSASPYLFPSLIIYSIIAAGIIYRLYQYIGVRIKQRWPSHTSLTSSVPAGAAAIDCEKANKGLFLGLLVAVLTLIAMAIFFVFDTRVESPDTAIKVFFTTEIILMVITSVGILWGYMRLSILKFLKAIFFSVDSVLLLVALAGSYIYLCFTLISVFSYCSETGTETIKGILSLVTIALALCQITLQTVFILDGLCRCAENDDQMMAKPGRAVVTFLLICNLAMWIVSMFEMKKTKVVEMHENFYGILAWNIINHLCVPLLIFFRFHSAICLSKIWYNAYQKEKMP</sequence>
<feature type="transmembrane region" description="Helical" evidence="12">
    <location>
        <begin position="358"/>
        <end position="378"/>
    </location>
</feature>
<evidence type="ECO:0000256" key="6">
    <source>
        <dbReference type="ARBA" id="ARBA00022781"/>
    </source>
</evidence>
<comment type="caution">
    <text evidence="13">The sequence shown here is derived from an EMBL/GenBank/DDBJ whole genome shotgun (WGS) entry which is preliminary data.</text>
</comment>
<evidence type="ECO:0000256" key="4">
    <source>
        <dbReference type="ARBA" id="ARBA00022475"/>
    </source>
</evidence>
<evidence type="ECO:0000256" key="10">
    <source>
        <dbReference type="ARBA" id="ARBA00023303"/>
    </source>
</evidence>
<feature type="region of interest" description="Disordered" evidence="11">
    <location>
        <begin position="1"/>
        <end position="62"/>
    </location>
</feature>
<keyword evidence="3" id="KW-0813">Transport</keyword>
<evidence type="ECO:0000256" key="9">
    <source>
        <dbReference type="ARBA" id="ARBA00023136"/>
    </source>
</evidence>
<feature type="transmembrane region" description="Helical" evidence="12">
    <location>
        <begin position="522"/>
        <end position="543"/>
    </location>
</feature>
<dbReference type="OrthoDB" id="6429739at2759"/>
<name>A0A210PLA3_MIZYE</name>
<evidence type="ECO:0000256" key="8">
    <source>
        <dbReference type="ARBA" id="ARBA00023065"/>
    </source>
</evidence>
<evidence type="ECO:0000256" key="5">
    <source>
        <dbReference type="ARBA" id="ARBA00022692"/>
    </source>
</evidence>
<feature type="transmembrane region" description="Helical" evidence="12">
    <location>
        <begin position="224"/>
        <end position="245"/>
    </location>
</feature>
<protein>
    <submittedName>
        <fullName evidence="13">Otopetrin-2</fullName>
    </submittedName>
</protein>
<keyword evidence="14" id="KW-1185">Reference proteome</keyword>
<feature type="transmembrane region" description="Helical" evidence="12">
    <location>
        <begin position="115"/>
        <end position="135"/>
    </location>
</feature>
<accession>A0A210PLA3</accession>
<evidence type="ECO:0000313" key="13">
    <source>
        <dbReference type="EMBL" id="OWF37278.1"/>
    </source>
</evidence>
<comment type="similarity">
    <text evidence="2">Belongs to the otopetrin family.</text>
</comment>
<dbReference type="PANTHER" id="PTHR21522:SF32">
    <property type="entry name" value="OTOPETRIN-2"/>
    <property type="match status" value="1"/>
</dbReference>
<comment type="subcellular location">
    <subcellularLocation>
        <location evidence="1">Cell membrane</location>
        <topology evidence="1">Multi-pass membrane protein</topology>
    </subcellularLocation>
</comment>
<feature type="transmembrane region" description="Helical" evidence="12">
    <location>
        <begin position="595"/>
        <end position="615"/>
    </location>
</feature>
<keyword evidence="6" id="KW-0375">Hydrogen ion transport</keyword>
<proteinExistence type="inferred from homology"/>
<evidence type="ECO:0000256" key="7">
    <source>
        <dbReference type="ARBA" id="ARBA00022989"/>
    </source>
</evidence>
<feature type="transmembrane region" description="Helical" evidence="12">
    <location>
        <begin position="289"/>
        <end position="311"/>
    </location>
</feature>
<keyword evidence="4" id="KW-1003">Cell membrane</keyword>
<dbReference type="PANTHER" id="PTHR21522">
    <property type="entry name" value="PROTON CHANNEL OTOP"/>
    <property type="match status" value="1"/>
</dbReference>
<gene>
    <name evidence="13" type="ORF">KP79_PYT12698</name>
</gene>
<feature type="transmembrane region" description="Helical" evidence="12">
    <location>
        <begin position="71"/>
        <end position="95"/>
    </location>
</feature>
<dbReference type="STRING" id="6573.A0A210PLA3"/>
<keyword evidence="9 12" id="KW-0472">Membrane</keyword>
<reference evidence="13 14" key="1">
    <citation type="journal article" date="2017" name="Nat. Ecol. Evol.">
        <title>Scallop genome provides insights into evolution of bilaterian karyotype and development.</title>
        <authorList>
            <person name="Wang S."/>
            <person name="Zhang J."/>
            <person name="Jiao W."/>
            <person name="Li J."/>
            <person name="Xun X."/>
            <person name="Sun Y."/>
            <person name="Guo X."/>
            <person name="Huan P."/>
            <person name="Dong B."/>
            <person name="Zhang L."/>
            <person name="Hu X."/>
            <person name="Sun X."/>
            <person name="Wang J."/>
            <person name="Zhao C."/>
            <person name="Wang Y."/>
            <person name="Wang D."/>
            <person name="Huang X."/>
            <person name="Wang R."/>
            <person name="Lv J."/>
            <person name="Li Y."/>
            <person name="Zhang Z."/>
            <person name="Liu B."/>
            <person name="Lu W."/>
            <person name="Hui Y."/>
            <person name="Liang J."/>
            <person name="Zhou Z."/>
            <person name="Hou R."/>
            <person name="Li X."/>
            <person name="Liu Y."/>
            <person name="Li H."/>
            <person name="Ning X."/>
            <person name="Lin Y."/>
            <person name="Zhao L."/>
            <person name="Xing Q."/>
            <person name="Dou J."/>
            <person name="Li Y."/>
            <person name="Mao J."/>
            <person name="Guo H."/>
            <person name="Dou H."/>
            <person name="Li T."/>
            <person name="Mu C."/>
            <person name="Jiang W."/>
            <person name="Fu Q."/>
            <person name="Fu X."/>
            <person name="Miao Y."/>
            <person name="Liu J."/>
            <person name="Yu Q."/>
            <person name="Li R."/>
            <person name="Liao H."/>
            <person name="Li X."/>
            <person name="Kong Y."/>
            <person name="Jiang Z."/>
            <person name="Chourrout D."/>
            <person name="Li R."/>
            <person name="Bao Z."/>
        </authorList>
    </citation>
    <scope>NUCLEOTIDE SEQUENCE [LARGE SCALE GENOMIC DNA]</scope>
    <source>
        <strain evidence="13 14">PY_sf001</strain>
    </source>
</reference>
<dbReference type="EMBL" id="NEDP02005592">
    <property type="protein sequence ID" value="OWF37278.1"/>
    <property type="molecule type" value="Genomic_DNA"/>
</dbReference>
<feature type="region of interest" description="Disordered" evidence="11">
    <location>
        <begin position="160"/>
        <end position="182"/>
    </location>
</feature>
<feature type="transmembrane region" description="Helical" evidence="12">
    <location>
        <begin position="480"/>
        <end position="510"/>
    </location>
</feature>
<evidence type="ECO:0000256" key="3">
    <source>
        <dbReference type="ARBA" id="ARBA00022448"/>
    </source>
</evidence>
<dbReference type="GO" id="GO:0015252">
    <property type="term" value="F:proton channel activity"/>
    <property type="evidence" value="ECO:0007669"/>
    <property type="project" value="InterPro"/>
</dbReference>
<evidence type="ECO:0000256" key="11">
    <source>
        <dbReference type="SAM" id="MobiDB-lite"/>
    </source>
</evidence>
<feature type="transmembrane region" description="Helical" evidence="12">
    <location>
        <begin position="415"/>
        <end position="435"/>
    </location>
</feature>
<dbReference type="Proteomes" id="UP000242188">
    <property type="component" value="Unassembled WGS sequence"/>
</dbReference>
<dbReference type="Pfam" id="PF03189">
    <property type="entry name" value="Otopetrin"/>
    <property type="match status" value="2"/>
</dbReference>
<feature type="transmembrane region" description="Helical" evidence="12">
    <location>
        <begin position="564"/>
        <end position="583"/>
    </location>
</feature>
<keyword evidence="5 12" id="KW-0812">Transmembrane</keyword>
<dbReference type="GO" id="GO:0005886">
    <property type="term" value="C:plasma membrane"/>
    <property type="evidence" value="ECO:0007669"/>
    <property type="project" value="UniProtKB-SubCell"/>
</dbReference>
<organism evidence="13 14">
    <name type="scientific">Mizuhopecten yessoensis</name>
    <name type="common">Japanese scallop</name>
    <name type="synonym">Patinopecten yessoensis</name>
    <dbReference type="NCBI Taxonomy" id="6573"/>
    <lineage>
        <taxon>Eukaryota</taxon>
        <taxon>Metazoa</taxon>
        <taxon>Spiralia</taxon>
        <taxon>Lophotrochozoa</taxon>
        <taxon>Mollusca</taxon>
        <taxon>Bivalvia</taxon>
        <taxon>Autobranchia</taxon>
        <taxon>Pteriomorphia</taxon>
        <taxon>Pectinida</taxon>
        <taxon>Pectinoidea</taxon>
        <taxon>Pectinidae</taxon>
        <taxon>Mizuhopecten</taxon>
    </lineage>
</organism>
<dbReference type="InterPro" id="IPR004878">
    <property type="entry name" value="Otopetrin"/>
</dbReference>
<dbReference type="AlphaFoldDB" id="A0A210PLA3"/>
<feature type="transmembrane region" description="Helical" evidence="12">
    <location>
        <begin position="257"/>
        <end position="277"/>
    </location>
</feature>
<keyword evidence="10" id="KW-0407">Ion channel</keyword>
<evidence type="ECO:0000313" key="14">
    <source>
        <dbReference type="Proteomes" id="UP000242188"/>
    </source>
</evidence>
<evidence type="ECO:0000256" key="12">
    <source>
        <dbReference type="SAM" id="Phobius"/>
    </source>
</evidence>
<keyword evidence="7 12" id="KW-1133">Transmembrane helix</keyword>
<evidence type="ECO:0000256" key="2">
    <source>
        <dbReference type="ARBA" id="ARBA00006513"/>
    </source>
</evidence>
<evidence type="ECO:0000256" key="1">
    <source>
        <dbReference type="ARBA" id="ARBA00004651"/>
    </source>
</evidence>
<feature type="transmembrane region" description="Helical" evidence="12">
    <location>
        <begin position="447"/>
        <end position="468"/>
    </location>
</feature>